<proteinExistence type="predicted"/>
<accession>A0A0F9RU79</accession>
<sequence length="130" mass="13110">MSFSNYLELKLLDEIVGKTAFTMPTAYLALFVGDPLDTGAGGSEVSGNNYARVSTAGGDWNAAASGSIDNANAITFPQASGSWGTVDYFAIFDAASAGNLLASGVLDSSKAVGSGDTPEFAAGAIVITLD</sequence>
<reference evidence="1" key="1">
    <citation type="journal article" date="2015" name="Nature">
        <title>Complex archaea that bridge the gap between prokaryotes and eukaryotes.</title>
        <authorList>
            <person name="Spang A."/>
            <person name="Saw J.H."/>
            <person name="Jorgensen S.L."/>
            <person name="Zaremba-Niedzwiedzka K."/>
            <person name="Martijn J."/>
            <person name="Lind A.E."/>
            <person name="van Eijk R."/>
            <person name="Schleper C."/>
            <person name="Guy L."/>
            <person name="Ettema T.J."/>
        </authorList>
    </citation>
    <scope>NUCLEOTIDE SEQUENCE</scope>
</reference>
<organism evidence="1">
    <name type="scientific">marine sediment metagenome</name>
    <dbReference type="NCBI Taxonomy" id="412755"/>
    <lineage>
        <taxon>unclassified sequences</taxon>
        <taxon>metagenomes</taxon>
        <taxon>ecological metagenomes</taxon>
    </lineage>
</organism>
<comment type="caution">
    <text evidence="1">The sequence shown here is derived from an EMBL/GenBank/DDBJ whole genome shotgun (WGS) entry which is preliminary data.</text>
</comment>
<dbReference type="Pfam" id="PF23140">
    <property type="entry name" value="Gp80"/>
    <property type="match status" value="1"/>
</dbReference>
<evidence type="ECO:0000313" key="1">
    <source>
        <dbReference type="EMBL" id="KKN60030.1"/>
    </source>
</evidence>
<dbReference type="AlphaFoldDB" id="A0A0F9RU79"/>
<gene>
    <name evidence="1" type="ORF">LCGC14_0536170</name>
</gene>
<dbReference type="EMBL" id="LAZR01000707">
    <property type="protein sequence ID" value="KKN60030.1"/>
    <property type="molecule type" value="Genomic_DNA"/>
</dbReference>
<dbReference type="InterPro" id="IPR056908">
    <property type="entry name" value="Gp80-like"/>
</dbReference>
<name>A0A0F9RU79_9ZZZZ</name>
<protein>
    <submittedName>
        <fullName evidence="1">Uncharacterized protein</fullName>
    </submittedName>
</protein>